<dbReference type="EMBL" id="AOGW02000012">
    <property type="protein sequence ID" value="EMY60685.1"/>
    <property type="molecule type" value="Genomic_DNA"/>
</dbReference>
<protein>
    <submittedName>
        <fullName evidence="1">Uncharacterized protein</fullName>
    </submittedName>
</protein>
<dbReference type="Proteomes" id="UP000012371">
    <property type="component" value="Unassembled WGS sequence"/>
</dbReference>
<accession>N1VUJ8</accession>
<dbReference type="AlphaFoldDB" id="N1VUJ8"/>
<organism evidence="1 2">
    <name type="scientific">Leptospira terpstrae serovar Hualin str. LT 11-33 = ATCC 700639</name>
    <dbReference type="NCBI Taxonomy" id="1257025"/>
    <lineage>
        <taxon>Bacteria</taxon>
        <taxon>Pseudomonadati</taxon>
        <taxon>Spirochaetota</taxon>
        <taxon>Spirochaetia</taxon>
        <taxon>Leptospirales</taxon>
        <taxon>Leptospiraceae</taxon>
        <taxon>Leptospira</taxon>
    </lineage>
</organism>
<evidence type="ECO:0000313" key="2">
    <source>
        <dbReference type="Proteomes" id="UP000012371"/>
    </source>
</evidence>
<keyword evidence="2" id="KW-1185">Reference proteome</keyword>
<name>N1VUJ8_9LEPT</name>
<reference evidence="1" key="1">
    <citation type="submission" date="2013-03" db="EMBL/GenBank/DDBJ databases">
        <authorList>
            <person name="Harkins D.M."/>
            <person name="Durkin A.S."/>
            <person name="Brinkac L.M."/>
            <person name="Haft D.H."/>
            <person name="Selengut J.D."/>
            <person name="Sanka R."/>
            <person name="DePew J."/>
            <person name="Purushe J."/>
            <person name="Hartskeerl R.A."/>
            <person name="Ahmed A."/>
            <person name="van der Linden H."/>
            <person name="Goris M.G.A."/>
            <person name="Vinetz J.M."/>
            <person name="Sutton G.G."/>
            <person name="Nierman W.C."/>
            <person name="Fouts D.E."/>
        </authorList>
    </citation>
    <scope>NUCLEOTIDE SEQUENCE [LARGE SCALE GENOMIC DNA]</scope>
    <source>
        <strain evidence="1">LT 11-33</strain>
    </source>
</reference>
<evidence type="ECO:0000313" key="1">
    <source>
        <dbReference type="EMBL" id="EMY60685.1"/>
    </source>
</evidence>
<sequence>MESDFFSRELHHSENLKLAEKVHRKVVFDDSTFEIHT</sequence>
<comment type="caution">
    <text evidence="1">The sequence shown here is derived from an EMBL/GenBank/DDBJ whole genome shotgun (WGS) entry which is preliminary data.</text>
</comment>
<proteinExistence type="predicted"/>
<dbReference type="STRING" id="1257025.LEP1GSC203_0341"/>
<gene>
    <name evidence="1" type="ORF">LEP1GSC203_0341</name>
</gene>